<accession>A0AA88FKG0</accession>
<reference evidence="1 2" key="1">
    <citation type="submission" date="2019-09" db="EMBL/GenBank/DDBJ databases">
        <title>Genome sequence of Hymenobacter sp. M3.</title>
        <authorList>
            <person name="Srinivasan S."/>
        </authorList>
    </citation>
    <scope>NUCLEOTIDE SEQUENCE [LARGE SCALE GENOMIC DNA]</scope>
    <source>
        <strain evidence="1 2">M3</strain>
    </source>
</reference>
<evidence type="ECO:0000313" key="2">
    <source>
        <dbReference type="Proteomes" id="UP000326380"/>
    </source>
</evidence>
<dbReference type="RefSeq" id="WP_151077572.1">
    <property type="nucleotide sequence ID" value="NZ_VTWU01000001.1"/>
</dbReference>
<dbReference type="AlphaFoldDB" id="A0AA88FKG0"/>
<evidence type="ECO:0000313" key="1">
    <source>
        <dbReference type="EMBL" id="KAA9339871.1"/>
    </source>
</evidence>
<comment type="caution">
    <text evidence="1">The sequence shown here is derived from an EMBL/GenBank/DDBJ whole genome shotgun (WGS) entry which is preliminary data.</text>
</comment>
<sequence>MHATAPFLLLYLLAEAENAVGDTVAGKYLPLPGAGLADVSQVALHPDFALSALVYDSYPLAPAAGYAVSLAPVLDSAATGAFGLLYVLHNVGFCPEITIS</sequence>
<organism evidence="1 2">
    <name type="scientific">Hymenobacter busanensis</name>
    <dbReference type="NCBI Taxonomy" id="2607656"/>
    <lineage>
        <taxon>Bacteria</taxon>
        <taxon>Pseudomonadati</taxon>
        <taxon>Bacteroidota</taxon>
        <taxon>Cytophagia</taxon>
        <taxon>Cytophagales</taxon>
        <taxon>Hymenobacteraceae</taxon>
        <taxon>Hymenobacter</taxon>
    </lineage>
</organism>
<dbReference type="Proteomes" id="UP000326380">
    <property type="component" value="Unassembled WGS sequence"/>
</dbReference>
<keyword evidence="2" id="KW-1185">Reference proteome</keyword>
<name>A0AA88FKG0_9BACT</name>
<dbReference type="EMBL" id="VTWU01000001">
    <property type="protein sequence ID" value="KAA9339871.1"/>
    <property type="molecule type" value="Genomic_DNA"/>
</dbReference>
<proteinExistence type="predicted"/>
<protein>
    <submittedName>
        <fullName evidence="1">Uncharacterized protein</fullName>
    </submittedName>
</protein>
<gene>
    <name evidence="1" type="ORF">F0P96_04440</name>
</gene>